<comment type="similarity">
    <text evidence="2">Belongs to the HpcH/HpaI aldolase family.</text>
</comment>
<name>A0A3R8R8K9_9SPHN</name>
<evidence type="ECO:0000256" key="4">
    <source>
        <dbReference type="ARBA" id="ARBA00022842"/>
    </source>
</evidence>
<evidence type="ECO:0000259" key="7">
    <source>
        <dbReference type="Pfam" id="PF03328"/>
    </source>
</evidence>
<gene>
    <name evidence="8" type="ORF">D7D48_06275</name>
</gene>
<comment type="caution">
    <text evidence="8">The sequence shown here is derived from an EMBL/GenBank/DDBJ whole genome shotgun (WGS) entry which is preliminary data.</text>
</comment>
<dbReference type="PANTHER" id="PTHR32308:SF0">
    <property type="entry name" value="HPCH_HPAI ALDOLASE_CITRATE LYASE DOMAIN-CONTAINING PROTEIN"/>
    <property type="match status" value="1"/>
</dbReference>
<dbReference type="OrthoDB" id="9800547at2"/>
<dbReference type="AlphaFoldDB" id="A0A3R8R8K9"/>
<evidence type="ECO:0000256" key="5">
    <source>
        <dbReference type="PIRSR" id="PIRSR015582-1"/>
    </source>
</evidence>
<organism evidence="8 9">
    <name type="scientific">Sphingorhabdus wooponensis</name>
    <dbReference type="NCBI Taxonomy" id="940136"/>
    <lineage>
        <taxon>Bacteria</taxon>
        <taxon>Pseudomonadati</taxon>
        <taxon>Pseudomonadota</taxon>
        <taxon>Alphaproteobacteria</taxon>
        <taxon>Sphingomonadales</taxon>
        <taxon>Sphingomonadaceae</taxon>
        <taxon>Sphingorhabdus</taxon>
    </lineage>
</organism>
<dbReference type="SUPFAM" id="SSF51621">
    <property type="entry name" value="Phosphoenolpyruvate/pyruvate domain"/>
    <property type="match status" value="1"/>
</dbReference>
<accession>A0A3R8R8K9</accession>
<feature type="binding site" evidence="6">
    <location>
        <position position="152"/>
    </location>
    <ligand>
        <name>Mg(2+)</name>
        <dbReference type="ChEBI" id="CHEBI:18420"/>
    </ligand>
</feature>
<dbReference type="InterPro" id="IPR040442">
    <property type="entry name" value="Pyrv_kinase-like_dom_sf"/>
</dbReference>
<dbReference type="GO" id="GO:0016829">
    <property type="term" value="F:lyase activity"/>
    <property type="evidence" value="ECO:0007669"/>
    <property type="project" value="UniProtKB-KW"/>
</dbReference>
<dbReference type="EMBL" id="RWJI01000001">
    <property type="protein sequence ID" value="RRQ52448.1"/>
    <property type="molecule type" value="Genomic_DNA"/>
</dbReference>
<keyword evidence="8" id="KW-0456">Lyase</keyword>
<dbReference type="PIRSF" id="PIRSF015582">
    <property type="entry name" value="Cit_lyase_B"/>
    <property type="match status" value="1"/>
</dbReference>
<protein>
    <submittedName>
        <fullName evidence="8">CoA ester lyase</fullName>
    </submittedName>
</protein>
<dbReference type="InterPro" id="IPR011206">
    <property type="entry name" value="Citrate_lyase_beta/mcl1/mcl2"/>
</dbReference>
<dbReference type="RefSeq" id="WP_125230465.1">
    <property type="nucleotide sequence ID" value="NZ_RWJI01000001.1"/>
</dbReference>
<keyword evidence="3 6" id="KW-0479">Metal-binding</keyword>
<comment type="cofactor">
    <cofactor evidence="1">
        <name>Mg(2+)</name>
        <dbReference type="ChEBI" id="CHEBI:18420"/>
    </cofactor>
</comment>
<feature type="binding site" evidence="5">
    <location>
        <position position="125"/>
    </location>
    <ligand>
        <name>substrate</name>
    </ligand>
</feature>
<keyword evidence="9" id="KW-1185">Reference proteome</keyword>
<dbReference type="GO" id="GO:0006107">
    <property type="term" value="P:oxaloacetate metabolic process"/>
    <property type="evidence" value="ECO:0007669"/>
    <property type="project" value="TreeGrafter"/>
</dbReference>
<evidence type="ECO:0000256" key="3">
    <source>
        <dbReference type="ARBA" id="ARBA00022723"/>
    </source>
</evidence>
<evidence type="ECO:0000313" key="9">
    <source>
        <dbReference type="Proteomes" id="UP000268553"/>
    </source>
</evidence>
<feature type="binding site" evidence="6">
    <location>
        <position position="125"/>
    </location>
    <ligand>
        <name>Mg(2+)</name>
        <dbReference type="ChEBI" id="CHEBI:18420"/>
    </ligand>
</feature>
<evidence type="ECO:0000256" key="2">
    <source>
        <dbReference type="ARBA" id="ARBA00005568"/>
    </source>
</evidence>
<dbReference type="GO" id="GO:0000287">
    <property type="term" value="F:magnesium ion binding"/>
    <property type="evidence" value="ECO:0007669"/>
    <property type="project" value="TreeGrafter"/>
</dbReference>
<evidence type="ECO:0000313" key="8">
    <source>
        <dbReference type="EMBL" id="RRQ52448.1"/>
    </source>
</evidence>
<dbReference type="InterPro" id="IPR005000">
    <property type="entry name" value="Aldolase/citrate-lyase_domain"/>
</dbReference>
<dbReference type="Proteomes" id="UP000268553">
    <property type="component" value="Unassembled WGS sequence"/>
</dbReference>
<keyword evidence="4 6" id="KW-0460">Magnesium</keyword>
<dbReference type="Pfam" id="PF03328">
    <property type="entry name" value="HpcH_HpaI"/>
    <property type="match status" value="1"/>
</dbReference>
<proteinExistence type="inferred from homology"/>
<reference evidence="8 9" key="1">
    <citation type="submission" date="2018-12" db="EMBL/GenBank/DDBJ databases">
        <authorList>
            <person name="Kim S.-J."/>
            <person name="Jung G.-Y."/>
        </authorList>
    </citation>
    <scope>NUCLEOTIDE SEQUENCE [LARGE SCALE GENOMIC DNA]</scope>
    <source>
        <strain evidence="8 9">03SU3-P</strain>
    </source>
</reference>
<feature type="domain" description="HpcH/HpaI aldolase/citrate lyase" evidence="7">
    <location>
        <begin position="4"/>
        <end position="225"/>
    </location>
</feature>
<feature type="binding site" evidence="5">
    <location>
        <position position="63"/>
    </location>
    <ligand>
        <name>substrate</name>
    </ligand>
</feature>
<dbReference type="PANTHER" id="PTHR32308">
    <property type="entry name" value="LYASE BETA SUBUNIT, PUTATIVE (AFU_ORTHOLOGUE AFUA_4G13030)-RELATED"/>
    <property type="match status" value="1"/>
</dbReference>
<sequence length="283" mass="29475">MKLRSLLFVPGDRPDRFAKAAASGADAIIIDLEDSVALDRKAAAREAVAEYLSGDRPVPVFIRVNPQDSHLTHDDLASVLPYVPDAIVLPKAEGARSVHWLRSEAAAVADSQDGEAPLILPIATETPGAVFDLGTLREVKHYLLGVSWGAEDLPAAVGASASREADGRYTAPYEMVRSLTLFAAHAAGVAAIDTVFPSINDAAALASYVGRAARDGFTGMLAIHPSQVATINAGFTPSSAQLAHAQSIVDAFAANPGAGVLQLDGKMIDAPHLKAALSILSRA</sequence>
<dbReference type="InterPro" id="IPR015813">
    <property type="entry name" value="Pyrv/PenolPyrv_kinase-like_dom"/>
</dbReference>
<evidence type="ECO:0000256" key="1">
    <source>
        <dbReference type="ARBA" id="ARBA00001946"/>
    </source>
</evidence>
<dbReference type="Gene3D" id="3.20.20.60">
    <property type="entry name" value="Phosphoenolpyruvate-binding domains"/>
    <property type="match status" value="1"/>
</dbReference>
<evidence type="ECO:0000256" key="6">
    <source>
        <dbReference type="PIRSR" id="PIRSR015582-2"/>
    </source>
</evidence>